<sequence>MYLTLQNIGAAHMGIMKSYIFFSDGF</sequence>
<proteinExistence type="predicted"/>
<accession>A0A2P2NF29</accession>
<organism evidence="1">
    <name type="scientific">Rhizophora mucronata</name>
    <name type="common">Asiatic mangrove</name>
    <dbReference type="NCBI Taxonomy" id="61149"/>
    <lineage>
        <taxon>Eukaryota</taxon>
        <taxon>Viridiplantae</taxon>
        <taxon>Streptophyta</taxon>
        <taxon>Embryophyta</taxon>
        <taxon>Tracheophyta</taxon>
        <taxon>Spermatophyta</taxon>
        <taxon>Magnoliopsida</taxon>
        <taxon>eudicotyledons</taxon>
        <taxon>Gunneridae</taxon>
        <taxon>Pentapetalae</taxon>
        <taxon>rosids</taxon>
        <taxon>fabids</taxon>
        <taxon>Malpighiales</taxon>
        <taxon>Rhizophoraceae</taxon>
        <taxon>Rhizophora</taxon>
    </lineage>
</organism>
<dbReference type="EMBL" id="GGEC01060590">
    <property type="protein sequence ID" value="MBX41074.1"/>
    <property type="molecule type" value="Transcribed_RNA"/>
</dbReference>
<name>A0A2P2NF29_RHIMU</name>
<protein>
    <submittedName>
        <fullName evidence="1">Uncharacterized protein</fullName>
    </submittedName>
</protein>
<evidence type="ECO:0000313" key="1">
    <source>
        <dbReference type="EMBL" id="MBX41074.1"/>
    </source>
</evidence>
<reference evidence="1" key="1">
    <citation type="submission" date="2018-02" db="EMBL/GenBank/DDBJ databases">
        <title>Rhizophora mucronata_Transcriptome.</title>
        <authorList>
            <person name="Meera S.P."/>
            <person name="Sreeshan A."/>
            <person name="Augustine A."/>
        </authorList>
    </citation>
    <scope>NUCLEOTIDE SEQUENCE</scope>
    <source>
        <tissue evidence="1">Leaf</tissue>
    </source>
</reference>
<dbReference type="AlphaFoldDB" id="A0A2P2NF29"/>